<feature type="compositionally biased region" description="Basic and acidic residues" evidence="5">
    <location>
        <begin position="869"/>
        <end position="883"/>
    </location>
</feature>
<dbReference type="SMART" id="SM01203">
    <property type="entry name" value="DUF3585"/>
    <property type="match status" value="1"/>
</dbReference>
<keyword evidence="4" id="KW-0175">Coiled coil</keyword>
<dbReference type="SUPFAM" id="SSF57716">
    <property type="entry name" value="Glucocorticoid receptor-like (DNA-binding domain)"/>
    <property type="match status" value="1"/>
</dbReference>
<evidence type="ECO:0000256" key="3">
    <source>
        <dbReference type="ARBA" id="ARBA00022753"/>
    </source>
</evidence>
<feature type="compositionally biased region" description="Basic and acidic residues" evidence="5">
    <location>
        <begin position="1242"/>
        <end position="1258"/>
    </location>
</feature>
<dbReference type="GO" id="GO:0005768">
    <property type="term" value="C:endosome"/>
    <property type="evidence" value="ECO:0007669"/>
    <property type="project" value="UniProtKB-SubCell"/>
</dbReference>
<feature type="compositionally biased region" description="Basic residues" evidence="5">
    <location>
        <begin position="1377"/>
        <end position="1395"/>
    </location>
</feature>
<feature type="compositionally biased region" description="Basic residues" evidence="5">
    <location>
        <begin position="1559"/>
        <end position="1576"/>
    </location>
</feature>
<feature type="region of interest" description="Disordered" evidence="5">
    <location>
        <begin position="781"/>
        <end position="886"/>
    </location>
</feature>
<feature type="compositionally biased region" description="Polar residues" evidence="5">
    <location>
        <begin position="1043"/>
        <end position="1055"/>
    </location>
</feature>
<feature type="compositionally biased region" description="Basic and acidic residues" evidence="5">
    <location>
        <begin position="222"/>
        <end position="247"/>
    </location>
</feature>
<feature type="compositionally biased region" description="Polar residues" evidence="5">
    <location>
        <begin position="744"/>
        <end position="756"/>
    </location>
</feature>
<feature type="compositionally biased region" description="Basic and acidic residues" evidence="5">
    <location>
        <begin position="984"/>
        <end position="1008"/>
    </location>
</feature>
<dbReference type="InterPro" id="IPR022735">
    <property type="entry name" value="bMERB_dom"/>
</dbReference>
<dbReference type="Proteomes" id="UP000085678">
    <property type="component" value="Unplaced"/>
</dbReference>
<feature type="compositionally biased region" description="Basic and acidic residues" evidence="5">
    <location>
        <begin position="1396"/>
        <end position="1432"/>
    </location>
</feature>
<feature type="region of interest" description="Disordered" evidence="5">
    <location>
        <begin position="196"/>
        <end position="215"/>
    </location>
</feature>
<feature type="region of interest" description="Disordered" evidence="5">
    <location>
        <begin position="259"/>
        <end position="309"/>
    </location>
</feature>
<feature type="compositionally biased region" description="Basic and acidic residues" evidence="5">
    <location>
        <begin position="701"/>
        <end position="721"/>
    </location>
</feature>
<accession>A0A1S3I446</accession>
<feature type="region of interest" description="Disordered" evidence="5">
    <location>
        <begin position="330"/>
        <end position="577"/>
    </location>
</feature>
<feature type="compositionally biased region" description="Basic and acidic residues" evidence="5">
    <location>
        <begin position="1182"/>
        <end position="1201"/>
    </location>
</feature>
<dbReference type="Pfam" id="PF00307">
    <property type="entry name" value="CH"/>
    <property type="match status" value="1"/>
</dbReference>
<feature type="compositionally biased region" description="Basic and acidic residues" evidence="5">
    <location>
        <begin position="799"/>
        <end position="808"/>
    </location>
</feature>
<feature type="region of interest" description="Disordered" evidence="5">
    <location>
        <begin position="221"/>
        <end position="247"/>
    </location>
</feature>
<feature type="compositionally biased region" description="Basic and acidic residues" evidence="5">
    <location>
        <begin position="263"/>
        <end position="301"/>
    </location>
</feature>
<feature type="compositionally biased region" description="Basic and acidic residues" evidence="5">
    <location>
        <begin position="1095"/>
        <end position="1106"/>
    </location>
</feature>
<keyword evidence="3" id="KW-0967">Endosome</keyword>
<feature type="domain" description="BMERB" evidence="7">
    <location>
        <begin position="1394"/>
        <end position="1542"/>
    </location>
</feature>
<dbReference type="InterPro" id="IPR050540">
    <property type="entry name" value="F-actin_Monoox_Mical"/>
</dbReference>
<dbReference type="PANTHER" id="PTHR23167">
    <property type="entry name" value="CALPONIN HOMOLOGY DOMAIN-CONTAINING PROTEIN DDB_G0272472-RELATED"/>
    <property type="match status" value="1"/>
</dbReference>
<evidence type="ECO:0000256" key="5">
    <source>
        <dbReference type="SAM" id="MobiDB-lite"/>
    </source>
</evidence>
<dbReference type="SUPFAM" id="SSF47576">
    <property type="entry name" value="Calponin-homology domain, CH-domain"/>
    <property type="match status" value="1"/>
</dbReference>
<evidence type="ECO:0000313" key="8">
    <source>
        <dbReference type="Proteomes" id="UP000085678"/>
    </source>
</evidence>
<protein>
    <submittedName>
        <fullName evidence="9">Calponin homology domain-containing protein DDB_G0272472 isoform X2</fullName>
    </submittedName>
</protein>
<organism evidence="8 9">
    <name type="scientific">Lingula anatina</name>
    <name type="common">Brachiopod</name>
    <name type="synonym">Lingula unguis</name>
    <dbReference type="NCBI Taxonomy" id="7574"/>
    <lineage>
        <taxon>Eukaryota</taxon>
        <taxon>Metazoa</taxon>
        <taxon>Spiralia</taxon>
        <taxon>Lophotrochozoa</taxon>
        <taxon>Brachiopoda</taxon>
        <taxon>Linguliformea</taxon>
        <taxon>Lingulata</taxon>
        <taxon>Lingulida</taxon>
        <taxon>Linguloidea</taxon>
        <taxon>Lingulidae</taxon>
        <taxon>Lingula</taxon>
    </lineage>
</organism>
<dbReference type="CDD" id="cd21253">
    <property type="entry name" value="CH_MICALL2"/>
    <property type="match status" value="1"/>
</dbReference>
<dbReference type="InterPro" id="IPR001715">
    <property type="entry name" value="CH_dom"/>
</dbReference>
<feature type="compositionally biased region" description="Low complexity" evidence="5">
    <location>
        <begin position="1108"/>
        <end position="1119"/>
    </location>
</feature>
<feature type="compositionally biased region" description="Basic and acidic residues" evidence="5">
    <location>
        <begin position="603"/>
        <end position="616"/>
    </location>
</feature>
<dbReference type="PANTHER" id="PTHR23167:SF90">
    <property type="entry name" value="MICAL-LIKE PROTEIN 1"/>
    <property type="match status" value="1"/>
</dbReference>
<comment type="subcellular location">
    <subcellularLocation>
        <location evidence="1">Endosome</location>
    </subcellularLocation>
</comment>
<dbReference type="Gene3D" id="1.10.418.10">
    <property type="entry name" value="Calponin-like domain"/>
    <property type="match status" value="1"/>
</dbReference>
<feature type="compositionally biased region" description="Basic and acidic residues" evidence="5">
    <location>
        <begin position="443"/>
        <end position="457"/>
    </location>
</feature>
<feature type="compositionally biased region" description="Basic and acidic residues" evidence="5">
    <location>
        <begin position="934"/>
        <end position="974"/>
    </location>
</feature>
<feature type="compositionally biased region" description="Basic and acidic residues" evidence="5">
    <location>
        <begin position="352"/>
        <end position="375"/>
    </location>
</feature>
<evidence type="ECO:0000259" key="6">
    <source>
        <dbReference type="PROSITE" id="PS50021"/>
    </source>
</evidence>
<keyword evidence="8" id="KW-1185">Reference proteome</keyword>
<feature type="compositionally biased region" description="Basic and acidic residues" evidence="5">
    <location>
        <begin position="141"/>
        <end position="157"/>
    </location>
</feature>
<feature type="region of interest" description="Disordered" evidence="5">
    <location>
        <begin position="1543"/>
        <end position="1576"/>
    </location>
</feature>
<feature type="compositionally biased region" description="Basic and acidic residues" evidence="5">
    <location>
        <begin position="493"/>
        <end position="560"/>
    </location>
</feature>
<dbReference type="PROSITE" id="PS50021">
    <property type="entry name" value="CH"/>
    <property type="match status" value="1"/>
</dbReference>
<evidence type="ECO:0000313" key="9">
    <source>
        <dbReference type="RefSeq" id="XP_013393040.1"/>
    </source>
</evidence>
<dbReference type="GeneID" id="106160826"/>
<sequence>MAGLRGMRALQKWAQVRTDGYKDVHVCDMSKSWRNGLAFCAIIHRYRPDLIDFDALSKENVYENNSLAFEVAQVELGVPALLDAEDMVALEVPDKLSITTYVAQLYNYFKDMIPVGGPDVKAPIKRHSAAPSSPLQSPKRITFDKKSKQQPSSDKKSSTLSDRCALCDGKVYLLERQIVDGHSYHRTCWKDSNPSPAAHGGYPLSPSHRQKKETPAFSFDVPHSKEHAHSEPPKHTKIEKEKSTEDHKHKFRLHLGNHKKHDLGKDTTKTPVGKTKEISSHEEGLPSKFRKTEDKLADKSAKKGGLKTGEYGRKLLFKKDATPDVKSAISMFQDKEQETPGKAAVTASPVLRRTENKGDNRKMDLGKSDSNKSDDFDLDSLVEANSEALSVSKTSANHKPRPVSLGVQKRTGPLGKAGNDKKDLTSPGKTMDLFISNVSRSSIRKEKAQSADLEHLKQTGVRHSFLDKLESTPRKNESDSPLKKTNVTPGYDSRGDSGDKVEKSKDIQERDIFKAYKEKYGTPTKETDASKKQIPEVRKTDVVIPSKLHETPCKETKEETPADNALSQSKDSNSVKKGLYGDRYFEEDWQLKLSAKIRGLSKGVKEESASEEKQEESMDQTASLHVDVTEEEEISESPSSSPTSQSSSEEKMEEQVETTTLNEGVESRENFKPAPRSATHDNISEKSEKTELPPKASSLENLDKTPQKEKKYGVDDKHNELKSSSVEDLLAARRRRRENLAASSVESLDSQGTPKASNICAVCNDRVFRSERVQINGAVFHKKCQDKQPEVKSVPTEATTKRTTDRTSRSSSESLNDVKEARNTEPNSVPDRKHSEKSLGSSAESLNDAKSVEKGAAIDTSSVIRRKKELNSEISRPDSEKTPTRAIKSEIILTDQSNLKGSGVEFDGEFKRPFPKPRIKSIDNERVNGTSNDKQVHEKTAYIPLKEKNSKELEVKQERKYGWRNSKENTEYKVQDSPTFALKTNEKRSSWDEKEKQQKSRLGAKEDSNVPEWQLEAQKRQARKFVDPEKSWLTKTPEKFKQETVNSVSKISNKTDVAKKWERDEKVDKGKPERSTLRQTQEEYPDELNPFGTTDDEKQLAKEIQAKNDNSSNIYNENNKAGLSRRTKVKSYNPFESDEDDVPESPLKSSPVETKKKKGESLNPFDTSDEDEDAGELSGWQKEAERRRIARESQSEEDWLRGRSVSSSDSETKGRGTRPVDNGVSEMPPPKPPRSNAGTLEPESKLDWQKEAEKRQEARGGVYESPSRKVIHPKDDDNEEEEKHIAPSSRGLKKVVPDRPFHFDSTSTDQGRSSSTFSESEGVDSPRQQGGARKKRLAPQPPKDTPPLSPSPTPSPTPSPGIVSSPEKELDLSNTHPRYKKRNAPSRPIAPKRKICSGERRLSTTEIKHELDVLDKEQTELEVEGRELENKIRGSGSQGEDDDELLSQWFELVNKKNRMVRRESEIIYISRLQALEDRQADIEYDLRCIMEKQEHVKTDSDKQKEEELLAELVQVVEERSRVVDTMEEDRIRAEEEDKEIEVVLSEKGLNTGIPEKEKDKKKKEKKDKKGKKGKKK</sequence>
<evidence type="ECO:0000256" key="1">
    <source>
        <dbReference type="ARBA" id="ARBA00004177"/>
    </source>
</evidence>
<feature type="compositionally biased region" description="Basic and acidic residues" evidence="5">
    <location>
        <begin position="1024"/>
        <end position="1042"/>
    </location>
</feature>
<dbReference type="SMART" id="SM00033">
    <property type="entry name" value="CH"/>
    <property type="match status" value="1"/>
</dbReference>
<feature type="compositionally biased region" description="Basic and acidic residues" evidence="5">
    <location>
        <begin position="464"/>
        <end position="482"/>
    </location>
</feature>
<feature type="region of interest" description="Disordered" evidence="5">
    <location>
        <begin position="902"/>
        <end position="1442"/>
    </location>
</feature>
<feature type="compositionally biased region" description="Low complexity" evidence="5">
    <location>
        <begin position="636"/>
        <end position="647"/>
    </location>
</feature>
<proteinExistence type="predicted"/>
<feature type="region of interest" description="Disordered" evidence="5">
    <location>
        <begin position="598"/>
        <end position="728"/>
    </location>
</feature>
<feature type="compositionally biased region" description="Polar residues" evidence="5">
    <location>
        <begin position="1304"/>
        <end position="1319"/>
    </location>
</feature>
<feature type="region of interest" description="Disordered" evidence="5">
    <location>
        <begin position="737"/>
        <end position="756"/>
    </location>
</feature>
<feature type="compositionally biased region" description="Basic and acidic residues" evidence="5">
    <location>
        <begin position="678"/>
        <end position="692"/>
    </location>
</feature>
<dbReference type="PROSITE" id="PS51848">
    <property type="entry name" value="BMERB"/>
    <property type="match status" value="1"/>
</dbReference>
<dbReference type="OrthoDB" id="18853at2759"/>
<feature type="region of interest" description="Disordered" evidence="5">
    <location>
        <begin position="123"/>
        <end position="160"/>
    </location>
</feature>
<dbReference type="Pfam" id="PF12130">
    <property type="entry name" value="bMERB_dom"/>
    <property type="match status" value="1"/>
</dbReference>
<feature type="compositionally biased region" description="Pro residues" evidence="5">
    <location>
        <begin position="1339"/>
        <end position="1359"/>
    </location>
</feature>
<gene>
    <name evidence="9" type="primary">LOC106160826</name>
</gene>
<evidence type="ECO:0000259" key="7">
    <source>
        <dbReference type="PROSITE" id="PS51848"/>
    </source>
</evidence>
<feature type="domain" description="Calponin-homology (CH)" evidence="6">
    <location>
        <begin position="4"/>
        <end position="110"/>
    </location>
</feature>
<reference evidence="9" key="1">
    <citation type="submission" date="2025-08" db="UniProtKB">
        <authorList>
            <consortium name="RefSeq"/>
        </authorList>
    </citation>
    <scope>IDENTIFICATION</scope>
    <source>
        <tissue evidence="9">Gonads</tissue>
    </source>
</reference>
<name>A0A1S3I446_LINAN</name>
<evidence type="ECO:0000256" key="4">
    <source>
        <dbReference type="ARBA" id="ARBA00023054"/>
    </source>
</evidence>
<dbReference type="FunFam" id="1.10.418.10:FF:000023">
    <property type="entry name" value="EH domain-binding protein 1 isoform X1"/>
    <property type="match status" value="1"/>
</dbReference>
<dbReference type="InterPro" id="IPR036872">
    <property type="entry name" value="CH_dom_sf"/>
</dbReference>
<evidence type="ECO:0000256" key="2">
    <source>
        <dbReference type="ARBA" id="ARBA00022553"/>
    </source>
</evidence>
<keyword evidence="2" id="KW-0597">Phosphoprotein</keyword>
<feature type="compositionally biased region" description="Basic and acidic residues" evidence="5">
    <location>
        <begin position="1056"/>
        <end position="1076"/>
    </location>
</feature>
<dbReference type="RefSeq" id="XP_013393040.1">
    <property type="nucleotide sequence ID" value="XM_013537586.2"/>
</dbReference>